<reference evidence="1 2" key="2">
    <citation type="submission" date="2024-11" db="EMBL/GenBank/DDBJ databases">
        <title>Using genomics to understand microbial adaptation to soil warming.</title>
        <authorList>
            <person name="Deangelis K.M. PhD."/>
        </authorList>
    </citation>
    <scope>NUCLEOTIDE SEQUENCE [LARGE SCALE GENOMIC DNA]</scope>
    <source>
        <strain evidence="1 2">GAS97</strain>
    </source>
</reference>
<sequence length="108" mass="12166">MRSRIVCCLPRIVDHDLGRFTFGMSVSTAHPAHPDCRATNTSDSRARAVIRIAATKPEMANSWVMKLCRRRHKNIAAVALAAKNTRTAWALLVRKQVYQLAMFPYDLA</sequence>
<evidence type="ECO:0000313" key="1">
    <source>
        <dbReference type="EMBL" id="MFK4448557.1"/>
    </source>
</evidence>
<name>A0ABW8N3Q8_9BURK</name>
<keyword evidence="2" id="KW-1185">Reference proteome</keyword>
<organism evidence="1 2">
    <name type="scientific">Caballeronia udeis</name>
    <dbReference type="NCBI Taxonomy" id="1232866"/>
    <lineage>
        <taxon>Bacteria</taxon>
        <taxon>Pseudomonadati</taxon>
        <taxon>Pseudomonadota</taxon>
        <taxon>Betaproteobacteria</taxon>
        <taxon>Burkholderiales</taxon>
        <taxon>Burkholderiaceae</taxon>
        <taxon>Caballeronia</taxon>
    </lineage>
</organism>
<evidence type="ECO:0000313" key="2">
    <source>
        <dbReference type="Proteomes" id="UP001620514"/>
    </source>
</evidence>
<gene>
    <name evidence="1" type="ORF">ABH943_008601</name>
</gene>
<dbReference type="Proteomes" id="UP001620514">
    <property type="component" value="Unassembled WGS sequence"/>
</dbReference>
<evidence type="ECO:0008006" key="3">
    <source>
        <dbReference type="Google" id="ProtNLM"/>
    </source>
</evidence>
<proteinExistence type="predicted"/>
<dbReference type="EMBL" id="JBIYDN010000054">
    <property type="protein sequence ID" value="MFK4448557.1"/>
    <property type="molecule type" value="Genomic_DNA"/>
</dbReference>
<comment type="caution">
    <text evidence="1">The sequence shown here is derived from an EMBL/GenBank/DDBJ whole genome shotgun (WGS) entry which is preliminary data.</text>
</comment>
<protein>
    <recommendedName>
        <fullName evidence="3">Transposase IS116/IS110/IS902 family protein</fullName>
    </recommendedName>
</protein>
<accession>A0ABW8N3Q8</accession>
<reference evidence="1 2" key="1">
    <citation type="submission" date="2024-10" db="EMBL/GenBank/DDBJ databases">
        <authorList>
            <person name="Deangelis K."/>
            <person name="Huntemann M."/>
            <person name="Clum A."/>
            <person name="Wang J."/>
            <person name="Palaniappan K."/>
            <person name="Ritter S."/>
            <person name="Chen I.-M."/>
            <person name="Stamatis D."/>
            <person name="Reddy T."/>
            <person name="O'Malley R."/>
            <person name="Daum C."/>
            <person name="Ng V."/>
            <person name="Ivanova N."/>
            <person name="Kyrpides N."/>
            <person name="Woyke T."/>
        </authorList>
    </citation>
    <scope>NUCLEOTIDE SEQUENCE [LARGE SCALE GENOMIC DNA]</scope>
    <source>
        <strain evidence="1 2">GAS97</strain>
    </source>
</reference>